<evidence type="ECO:0000313" key="2">
    <source>
        <dbReference type="EMBL" id="RDX43724.1"/>
    </source>
</evidence>
<dbReference type="Proteomes" id="UP000256964">
    <property type="component" value="Unassembled WGS sequence"/>
</dbReference>
<dbReference type="STRING" id="139420.A0A371CTT0"/>
<evidence type="ECO:0000313" key="3">
    <source>
        <dbReference type="Proteomes" id="UP000256964"/>
    </source>
</evidence>
<accession>A0A371CTT0</accession>
<protein>
    <recommendedName>
        <fullName evidence="1">Polysaccharide lyase 14 domain-containing protein</fullName>
    </recommendedName>
</protein>
<reference evidence="2 3" key="1">
    <citation type="journal article" date="2018" name="Biotechnol. Biofuels">
        <title>Integrative visual omics of the white-rot fungus Polyporus brumalis exposes the biotechnological potential of its oxidative enzymes for delignifying raw plant biomass.</title>
        <authorList>
            <person name="Miyauchi S."/>
            <person name="Rancon A."/>
            <person name="Drula E."/>
            <person name="Hage H."/>
            <person name="Chaduli D."/>
            <person name="Favel A."/>
            <person name="Grisel S."/>
            <person name="Henrissat B."/>
            <person name="Herpoel-Gimbert I."/>
            <person name="Ruiz-Duenas F.J."/>
            <person name="Chevret D."/>
            <person name="Hainaut M."/>
            <person name="Lin J."/>
            <person name="Wang M."/>
            <person name="Pangilinan J."/>
            <person name="Lipzen A."/>
            <person name="Lesage-Meessen L."/>
            <person name="Navarro D."/>
            <person name="Riley R."/>
            <person name="Grigoriev I.V."/>
            <person name="Zhou S."/>
            <person name="Raouche S."/>
            <person name="Rosso M.N."/>
        </authorList>
    </citation>
    <scope>NUCLEOTIDE SEQUENCE [LARGE SCALE GENOMIC DNA]</scope>
    <source>
        <strain evidence="2 3">BRFM 1820</strain>
    </source>
</reference>
<proteinExistence type="predicted"/>
<keyword evidence="3" id="KW-1185">Reference proteome</keyword>
<dbReference type="OrthoDB" id="3337916at2759"/>
<dbReference type="Gene3D" id="2.60.120.200">
    <property type="match status" value="1"/>
</dbReference>
<dbReference type="EMBL" id="KZ857460">
    <property type="protein sequence ID" value="RDX43724.1"/>
    <property type="molecule type" value="Genomic_DNA"/>
</dbReference>
<organism evidence="2 3">
    <name type="scientific">Lentinus brumalis</name>
    <dbReference type="NCBI Taxonomy" id="2498619"/>
    <lineage>
        <taxon>Eukaryota</taxon>
        <taxon>Fungi</taxon>
        <taxon>Dikarya</taxon>
        <taxon>Basidiomycota</taxon>
        <taxon>Agaricomycotina</taxon>
        <taxon>Agaricomycetes</taxon>
        <taxon>Polyporales</taxon>
        <taxon>Polyporaceae</taxon>
        <taxon>Lentinus</taxon>
    </lineage>
</organism>
<feature type="domain" description="Polysaccharide lyase 14" evidence="1">
    <location>
        <begin position="66"/>
        <end position="293"/>
    </location>
</feature>
<name>A0A371CTT0_9APHY</name>
<dbReference type="Pfam" id="PF21294">
    <property type="entry name" value="Polysacc_lyase_14"/>
    <property type="match status" value="1"/>
</dbReference>
<dbReference type="InterPro" id="IPR048958">
    <property type="entry name" value="Polysacc_lyase_14"/>
</dbReference>
<dbReference type="AlphaFoldDB" id="A0A371CTT0"/>
<evidence type="ECO:0000259" key="1">
    <source>
        <dbReference type="Pfam" id="PF21294"/>
    </source>
</evidence>
<dbReference type="PANTHER" id="PTHR40124">
    <property type="match status" value="1"/>
</dbReference>
<gene>
    <name evidence="2" type="ORF">OH76DRAFT_1360848</name>
</gene>
<dbReference type="PANTHER" id="PTHR40124:SF1">
    <property type="entry name" value="DISAGGREGATASE RELATED REPEAT PROTEIN"/>
    <property type="match status" value="1"/>
</dbReference>
<sequence>MLPGSPFSPVTTSRISTGFTTCAARDIPTAVVRVALLDKELGVHRVTSSTTHTLVTPPTAVPGGDASTQAWEALYPLGSINPGNKTAPHGGFGFYMHGPKQFAEALKRLGDGEEVALGYDVLFQDGFEWVKGGKLPGIYGGAGDHAYGCTGGRQNDRCKCFNLRLMWREKGMGELYAYLPHESRNTERLLPIPPKSIKHPDYGFSVGRGAWTFNTGRWTRVLEVVKVNTVGKEDGEIRVYIDGQLRIHATGLILRTRESPDARVQGLHLQTFFGGNSPEWASPKDQRAWFANISGAILRPRTMHDEL</sequence>